<evidence type="ECO:0000313" key="24">
    <source>
        <dbReference type="EMBL" id="KAL1491678.1"/>
    </source>
</evidence>
<feature type="binding site" evidence="16">
    <location>
        <position position="486"/>
    </location>
    <ligand>
        <name>L-glutamate</name>
        <dbReference type="ChEBI" id="CHEBI:29985"/>
    </ligand>
</feature>
<dbReference type="InterPro" id="IPR019594">
    <property type="entry name" value="Glu/Gly-bd"/>
</dbReference>
<keyword evidence="21" id="KW-0732">Signal</keyword>
<dbReference type="EMBL" id="JBDJPC010000009">
    <property type="protein sequence ID" value="KAL1491678.1"/>
    <property type="molecule type" value="Genomic_DNA"/>
</dbReference>
<feature type="compositionally biased region" description="Low complexity" evidence="19">
    <location>
        <begin position="851"/>
        <end position="872"/>
    </location>
</feature>
<keyword evidence="18" id="KW-1015">Disulfide bond</keyword>
<feature type="transmembrane region" description="Helical" evidence="20">
    <location>
        <begin position="527"/>
        <end position="549"/>
    </location>
</feature>
<gene>
    <name evidence="24" type="ORF">ABEB36_012238</name>
</gene>
<feature type="transmembrane region" description="Helical" evidence="20">
    <location>
        <begin position="791"/>
        <end position="815"/>
    </location>
</feature>
<dbReference type="InterPro" id="IPR001320">
    <property type="entry name" value="Iontro_rcpt_C"/>
</dbReference>
<dbReference type="InterPro" id="IPR028082">
    <property type="entry name" value="Peripla_BP_I"/>
</dbReference>
<evidence type="ECO:0000256" key="13">
    <source>
        <dbReference type="ARBA" id="ARBA00023286"/>
    </source>
</evidence>
<feature type="region of interest" description="Disordered" evidence="19">
    <location>
        <begin position="847"/>
        <end position="872"/>
    </location>
</feature>
<evidence type="ECO:0000256" key="6">
    <source>
        <dbReference type="ARBA" id="ARBA00022989"/>
    </source>
</evidence>
<dbReference type="GO" id="GO:0045211">
    <property type="term" value="C:postsynaptic membrane"/>
    <property type="evidence" value="ECO:0007669"/>
    <property type="project" value="UniProtKB-SubCell"/>
</dbReference>
<evidence type="ECO:0000256" key="11">
    <source>
        <dbReference type="ARBA" id="ARBA00023180"/>
    </source>
</evidence>
<dbReference type="SUPFAM" id="SSF53822">
    <property type="entry name" value="Periplasmic binding protein-like I"/>
    <property type="match status" value="1"/>
</dbReference>
<name>A0ABD1EAK4_HYPHA</name>
<evidence type="ECO:0000256" key="8">
    <source>
        <dbReference type="ARBA" id="ARBA00023065"/>
    </source>
</evidence>
<dbReference type="SUPFAM" id="SSF53850">
    <property type="entry name" value="Periplasmic binding protein-like II"/>
    <property type="match status" value="1"/>
</dbReference>
<accession>A0ABD1EAK4</accession>
<feature type="chain" id="PRO_5044810875" evidence="21">
    <location>
        <begin position="21"/>
        <end position="890"/>
    </location>
</feature>
<evidence type="ECO:0000256" key="2">
    <source>
        <dbReference type="ARBA" id="ARBA00008685"/>
    </source>
</evidence>
<organism evidence="24 25">
    <name type="scientific">Hypothenemus hampei</name>
    <name type="common">Coffee berry borer</name>
    <dbReference type="NCBI Taxonomy" id="57062"/>
    <lineage>
        <taxon>Eukaryota</taxon>
        <taxon>Metazoa</taxon>
        <taxon>Ecdysozoa</taxon>
        <taxon>Arthropoda</taxon>
        <taxon>Hexapoda</taxon>
        <taxon>Insecta</taxon>
        <taxon>Pterygota</taxon>
        <taxon>Neoptera</taxon>
        <taxon>Endopterygota</taxon>
        <taxon>Coleoptera</taxon>
        <taxon>Polyphaga</taxon>
        <taxon>Cucujiformia</taxon>
        <taxon>Curculionidae</taxon>
        <taxon>Scolytinae</taxon>
        <taxon>Hypothenemus</taxon>
    </lineage>
</organism>
<dbReference type="Pfam" id="PF01094">
    <property type="entry name" value="ANF_receptor"/>
    <property type="match status" value="1"/>
</dbReference>
<evidence type="ECO:0000256" key="5">
    <source>
        <dbReference type="ARBA" id="ARBA00022692"/>
    </source>
</evidence>
<dbReference type="AlphaFoldDB" id="A0ABD1EAK4"/>
<evidence type="ECO:0000256" key="21">
    <source>
        <dbReference type="SAM" id="SignalP"/>
    </source>
</evidence>
<keyword evidence="25" id="KW-1185">Reference proteome</keyword>
<dbReference type="Gene3D" id="3.40.190.10">
    <property type="entry name" value="Periplasmic binding protein-like II"/>
    <property type="match status" value="3"/>
</dbReference>
<feature type="site" description="Crucial to convey clamshell closure to channel opening" evidence="17">
    <location>
        <position position="632"/>
    </location>
</feature>
<feature type="domain" description="Ionotropic glutamate receptor L-glutamate and glycine-binding" evidence="23">
    <location>
        <begin position="417"/>
        <end position="470"/>
    </location>
</feature>
<dbReference type="Proteomes" id="UP001566132">
    <property type="component" value="Unassembled WGS sequence"/>
</dbReference>
<evidence type="ECO:0000256" key="18">
    <source>
        <dbReference type="PIRSR" id="PIRSR601508-3"/>
    </source>
</evidence>
<dbReference type="FunFam" id="1.10.287.70:FF:000105">
    <property type="entry name" value="Eye-enriched kainate receptor, isoform A"/>
    <property type="match status" value="1"/>
</dbReference>
<evidence type="ECO:0000256" key="17">
    <source>
        <dbReference type="PIRSR" id="PIRSR601508-2"/>
    </source>
</evidence>
<dbReference type="InterPro" id="IPR015683">
    <property type="entry name" value="Ionotropic_Glu_rcpt"/>
</dbReference>
<dbReference type="Gene3D" id="1.10.287.70">
    <property type="match status" value="1"/>
</dbReference>
<keyword evidence="4" id="KW-1003">Cell membrane</keyword>
<dbReference type="InterPro" id="IPR001508">
    <property type="entry name" value="Iono_Glu_rcpt_met"/>
</dbReference>
<keyword evidence="14" id="KW-0407">Ion channel</keyword>
<dbReference type="GO" id="GO:0034220">
    <property type="term" value="P:monoatomic ion transmembrane transport"/>
    <property type="evidence" value="ECO:0007669"/>
    <property type="project" value="UniProtKB-KW"/>
</dbReference>
<feature type="site" description="Interaction with the cone snail toxin Con-ikot-ikot" evidence="17">
    <location>
        <position position="751"/>
    </location>
</feature>
<evidence type="ECO:0000256" key="16">
    <source>
        <dbReference type="PIRSR" id="PIRSR601508-1"/>
    </source>
</evidence>
<evidence type="ECO:0000259" key="23">
    <source>
        <dbReference type="SMART" id="SM00918"/>
    </source>
</evidence>
<keyword evidence="10" id="KW-0675">Receptor</keyword>
<feature type="binding site" evidence="16">
    <location>
        <position position="654"/>
    </location>
    <ligand>
        <name>L-glutamate</name>
        <dbReference type="ChEBI" id="CHEBI:29985"/>
    </ligand>
</feature>
<evidence type="ECO:0000256" key="10">
    <source>
        <dbReference type="ARBA" id="ARBA00023170"/>
    </source>
</evidence>
<feature type="transmembrane region" description="Helical" evidence="20">
    <location>
        <begin position="599"/>
        <end position="623"/>
    </location>
</feature>
<feature type="domain" description="Ionotropic glutamate receptor C-terminal" evidence="22">
    <location>
        <begin position="407"/>
        <end position="768"/>
    </location>
</feature>
<evidence type="ECO:0000259" key="22">
    <source>
        <dbReference type="SMART" id="SM00079"/>
    </source>
</evidence>
<evidence type="ECO:0000256" key="12">
    <source>
        <dbReference type="ARBA" id="ARBA00023257"/>
    </source>
</evidence>
<dbReference type="FunFam" id="3.40.190.10:FF:000061">
    <property type="entry name" value="Glutamate receptor, ionotropic kainate"/>
    <property type="match status" value="1"/>
</dbReference>
<keyword evidence="6 20" id="KW-1133">Transmembrane helix</keyword>
<dbReference type="SMART" id="SM00918">
    <property type="entry name" value="Lig_chan-Glu_bd"/>
    <property type="match status" value="1"/>
</dbReference>
<dbReference type="InterPro" id="IPR001828">
    <property type="entry name" value="ANF_lig-bd_rcpt"/>
</dbReference>
<keyword evidence="9 20" id="KW-0472">Membrane</keyword>
<feature type="disulfide bond" evidence="18">
    <location>
        <begin position="72"/>
        <end position="322"/>
    </location>
</feature>
<evidence type="ECO:0000256" key="15">
    <source>
        <dbReference type="ARBA" id="ARBA00034100"/>
    </source>
</evidence>
<feature type="binding site" evidence="16">
    <location>
        <position position="653"/>
    </location>
    <ligand>
        <name>L-glutamate</name>
        <dbReference type="ChEBI" id="CHEBI:29985"/>
    </ligand>
</feature>
<feature type="binding site" evidence="16">
    <location>
        <position position="481"/>
    </location>
    <ligand>
        <name>L-glutamate</name>
        <dbReference type="ChEBI" id="CHEBI:29985"/>
    </ligand>
</feature>
<evidence type="ECO:0000256" key="14">
    <source>
        <dbReference type="ARBA" id="ARBA00023303"/>
    </source>
</evidence>
<keyword evidence="7" id="KW-0770">Synapse</keyword>
<reference evidence="24 25" key="1">
    <citation type="submission" date="2024-05" db="EMBL/GenBank/DDBJ databases">
        <title>Genetic variation in Jamaican populations of the coffee berry borer (Hypothenemus hampei).</title>
        <authorList>
            <person name="Errbii M."/>
            <person name="Myrie A."/>
        </authorList>
    </citation>
    <scope>NUCLEOTIDE SEQUENCE [LARGE SCALE GENOMIC DNA]</scope>
    <source>
        <strain evidence="24">JA-Hopewell-2020-01-JO</strain>
        <tissue evidence="24">Whole body</tissue>
    </source>
</reference>
<keyword evidence="3" id="KW-0813">Transport</keyword>
<evidence type="ECO:0000313" key="25">
    <source>
        <dbReference type="Proteomes" id="UP001566132"/>
    </source>
</evidence>
<comment type="subcellular location">
    <subcellularLocation>
        <location evidence="1">Cell membrane</location>
        <topology evidence="1">Multi-pass membrane protein</topology>
    </subcellularLocation>
    <subcellularLocation>
        <location evidence="15">Postsynaptic cell membrane</location>
    </subcellularLocation>
</comment>
<evidence type="ECO:0000256" key="9">
    <source>
        <dbReference type="ARBA" id="ARBA00023136"/>
    </source>
</evidence>
<evidence type="ECO:0000256" key="3">
    <source>
        <dbReference type="ARBA" id="ARBA00022448"/>
    </source>
</evidence>
<evidence type="ECO:0000256" key="7">
    <source>
        <dbReference type="ARBA" id="ARBA00023018"/>
    </source>
</evidence>
<keyword evidence="5 20" id="KW-0812">Transmembrane</keyword>
<dbReference type="PRINTS" id="PR00177">
    <property type="entry name" value="NMDARECEPTOR"/>
</dbReference>
<protein>
    <submittedName>
        <fullName evidence="24">Uncharacterized protein</fullName>
    </submittedName>
</protein>
<keyword evidence="11" id="KW-0325">Glycoprotein</keyword>
<evidence type="ECO:0000256" key="4">
    <source>
        <dbReference type="ARBA" id="ARBA00022475"/>
    </source>
</evidence>
<keyword evidence="12" id="KW-0628">Postsynaptic cell membrane</keyword>
<feature type="disulfide bond" evidence="18">
    <location>
        <begin position="717"/>
        <end position="775"/>
    </location>
</feature>
<sequence length="890" mass="101851">MLLLVSTFLILISLSLRGFAKEKILIESFLKEDQTTFLWNILKYDLDENLDNELQIYNMLDKDIFKASKLQCQILKDSEDTSRLVAVLSPNSLEASLILQSISTYLNVSYIITSWRPKSLLPSNVFNLYPDADLLSIALARIVKSFDWSAGFVILYEDDASLLLFQEVLKLQEFKEGMKENHVTMHKLEIGGDNRHILKSVRSISNRIILDCHSSRIIEYFKQAQEVDLLSDFSRSFFLTSLDAHTLNFGELKASVNITTIRLFDPTSASFQNIVSEYFPGVPAGQIKVEEALMFDALNLIVASINQLRDQGVKFSGKALDCQNDSPYEDDLGFLKAMKKVKLEDTLTGPIALHNGKRDNFVLEVIETDMPEKPIAVWQSEFPDEIHLTRNATEREAELQRRMANYNFIVTSRTGEPYLVEHQPEAYKNNRYRGYSMDLITEIAKLINITFEFRLTQDNTLDNLINDLVEQRADLGICDFTITPLRREKIDFSMPFMNLGIGILHKETNRQEVDNLYAFMRPISSRVWFYLWILSTVTSITMFFVARLAPREWESPKPWDPETKEHENIWNLKNFFWLSVGSITAQGCDILPKSVSTRVIVASWWFLSLIITNSYTATLAAFLTAQKRDVTIDSVQELAAQSRVKYGLMAKGSTEQFFSNSTNPFYQKMWNTMKNEKPSVFEKDNNAGVERVISTKDGLYAFFMESTGMEYQMERECGLRKIGGLLDSKSYGIGMPLNADYRHKINSAVLKLQESGKLMQLKDKWWKKEQIGNPCKRNAEEQSTALALSNIGGVFIVLAVGVGLAYIIAIFEFLWHVQKLSLEEHLTYMETIKCELKFACKIFTKKKRAKPLPSEPSSSSRSSNSPPSELKSMFSKSMSLMNFQKEQESK</sequence>
<dbReference type="SUPFAM" id="SSF81324">
    <property type="entry name" value="Voltage-gated potassium channels"/>
    <property type="match status" value="1"/>
</dbReference>
<evidence type="ECO:0000256" key="1">
    <source>
        <dbReference type="ARBA" id="ARBA00004651"/>
    </source>
</evidence>
<dbReference type="Pfam" id="PF10613">
    <property type="entry name" value="Lig_chan-Glu_bd"/>
    <property type="match status" value="1"/>
</dbReference>
<keyword evidence="8" id="KW-0406">Ion transport</keyword>
<evidence type="ECO:0000256" key="19">
    <source>
        <dbReference type="SAM" id="MobiDB-lite"/>
    </source>
</evidence>
<dbReference type="SMART" id="SM00079">
    <property type="entry name" value="PBPe"/>
    <property type="match status" value="1"/>
</dbReference>
<comment type="similarity">
    <text evidence="2">Belongs to the glutamate-gated ion channel (TC 1.A.10.1) family.</text>
</comment>
<evidence type="ECO:0000256" key="20">
    <source>
        <dbReference type="SAM" id="Phobius"/>
    </source>
</evidence>
<comment type="caution">
    <text evidence="24">The sequence shown here is derived from an EMBL/GenBank/DDBJ whole genome shotgun (WGS) entry which is preliminary data.</text>
</comment>
<keyword evidence="13" id="KW-1071">Ligand-gated ion channel</keyword>
<dbReference type="PANTHER" id="PTHR18966">
    <property type="entry name" value="IONOTROPIC GLUTAMATE RECEPTOR"/>
    <property type="match status" value="1"/>
</dbReference>
<feature type="signal peptide" evidence="21">
    <location>
        <begin position="1"/>
        <end position="20"/>
    </location>
</feature>
<proteinExistence type="inferred from homology"/>
<dbReference type="Pfam" id="PF00060">
    <property type="entry name" value="Lig_chan"/>
    <property type="match status" value="1"/>
</dbReference>
<dbReference type="Gene3D" id="3.40.50.2300">
    <property type="match status" value="2"/>
</dbReference>
<feature type="binding site" evidence="16">
    <location>
        <position position="705"/>
    </location>
    <ligand>
        <name>L-glutamate</name>
        <dbReference type="ChEBI" id="CHEBI:29985"/>
    </ligand>
</feature>